<evidence type="ECO:0000256" key="2">
    <source>
        <dbReference type="SAM" id="MobiDB-lite"/>
    </source>
</evidence>
<evidence type="ECO:0000313" key="4">
    <source>
        <dbReference type="Proteomes" id="UP000215289"/>
    </source>
</evidence>
<keyword evidence="4" id="KW-1185">Reference proteome</keyword>
<feature type="region of interest" description="Disordered" evidence="2">
    <location>
        <begin position="381"/>
        <end position="414"/>
    </location>
</feature>
<feature type="compositionally biased region" description="Basic and acidic residues" evidence="2">
    <location>
        <begin position="970"/>
        <end position="991"/>
    </location>
</feature>
<dbReference type="STRING" id="1245748.A0A421D4U4"/>
<evidence type="ECO:0000256" key="1">
    <source>
        <dbReference type="SAM" id="Coils"/>
    </source>
</evidence>
<feature type="compositionally biased region" description="Polar residues" evidence="2">
    <location>
        <begin position="62"/>
        <end position="90"/>
    </location>
</feature>
<name>A0A421D4U4_9EURO</name>
<feature type="compositionally biased region" description="Low complexity" evidence="2">
    <location>
        <begin position="150"/>
        <end position="171"/>
    </location>
</feature>
<feature type="compositionally biased region" description="Basic and acidic residues" evidence="2">
    <location>
        <begin position="583"/>
        <end position="593"/>
    </location>
</feature>
<dbReference type="AlphaFoldDB" id="A0A421D4U4"/>
<feature type="region of interest" description="Disordered" evidence="2">
    <location>
        <begin position="442"/>
        <end position="510"/>
    </location>
</feature>
<dbReference type="OrthoDB" id="10251744at2759"/>
<feature type="compositionally biased region" description="Polar residues" evidence="2">
    <location>
        <begin position="676"/>
        <end position="685"/>
    </location>
</feature>
<feature type="compositionally biased region" description="Low complexity" evidence="2">
    <location>
        <begin position="303"/>
        <end position="318"/>
    </location>
</feature>
<proteinExistence type="predicted"/>
<feature type="compositionally biased region" description="Polar residues" evidence="2">
    <location>
        <begin position="8"/>
        <end position="19"/>
    </location>
</feature>
<feature type="region of interest" description="Disordered" evidence="2">
    <location>
        <begin position="526"/>
        <end position="617"/>
    </location>
</feature>
<feature type="coiled-coil region" evidence="1">
    <location>
        <begin position="222"/>
        <end position="286"/>
    </location>
</feature>
<feature type="compositionally biased region" description="Basic and acidic residues" evidence="2">
    <location>
        <begin position="489"/>
        <end position="506"/>
    </location>
</feature>
<feature type="compositionally biased region" description="Polar residues" evidence="2">
    <location>
        <begin position="444"/>
        <end position="457"/>
    </location>
</feature>
<protein>
    <submittedName>
        <fullName evidence="3">Uncharacterized protein</fullName>
    </submittedName>
</protein>
<feature type="compositionally biased region" description="Polar residues" evidence="2">
    <location>
        <begin position="536"/>
        <end position="553"/>
    </location>
</feature>
<comment type="caution">
    <text evidence="3">The sequence shown here is derived from an EMBL/GenBank/DDBJ whole genome shotgun (WGS) entry which is preliminary data.</text>
</comment>
<feature type="region of interest" description="Disordered" evidence="2">
    <location>
        <begin position="669"/>
        <end position="775"/>
    </location>
</feature>
<dbReference type="EMBL" id="NIDN02000087">
    <property type="protein sequence ID" value="RLL97145.1"/>
    <property type="molecule type" value="Genomic_DNA"/>
</dbReference>
<feature type="compositionally biased region" description="Polar residues" evidence="2">
    <location>
        <begin position="391"/>
        <end position="406"/>
    </location>
</feature>
<dbReference type="Proteomes" id="UP000215289">
    <property type="component" value="Unassembled WGS sequence"/>
</dbReference>
<feature type="region of interest" description="Disordered" evidence="2">
    <location>
        <begin position="870"/>
        <end position="892"/>
    </location>
</feature>
<sequence length="991" mass="109104">MDSKPQRRSTISVQSTAPSSVRHCFDPSSSVPVPARRTAFLRHRSSDKSDPPIPAALARVKGTSTMNSPSRMNTETSWFNGPSPLSGTPRTTRRNHGSRPGTPDPASTPLVNPSSTLLQDLLREQRATRASRGPPPDDCADYLPRTPERSQPQSQTQILTQSQSQSQSQSQEDVGSERQRKINSALSAGLKQPHEMGIREMDQYISKINKQNFDLKLDIFHRARQMAVLEKKLERMQQLEEEVQRMHDLEEELQELRDVEEDNQRLRESNEQLRQEIDKRDQAVTEAVELICQLEARLEELEAGAPSPAPSTARPSSSDGPDAATPKNCVTPDIPERSSSKKGTVLVGNHHRVSSGSRSLTRAPSFLREEQQGTAALRSLFVAPEHHSRSARSAMTKTESMNSMTETIEPESPRLSALSECSELMPYDTIKEAPLFNKVDTPAHQENTMGTSATTTPRPKGEIQASRHIRSSSWHQPQVELFATKSVPKQRDQAHTNGSKEAEDYTIKNGLFSNAPRQKLRLEDVFGGSKLPPTPDTMSTACASGTNRSNGSSAREKVQPYQQFPPPRKLGRPRSAGELTTRSSDHRDLEKIDPALSDVTLPRLSTEEREPTPAIFPLNGITSKTNYVFDPASPKPSMRYFSDVDDVIFNPVGIEKVISKMEKNYYSPPAPITEKPTANVTSLSPPLTPQDWVEAAKPGPPPTKNRPSKTKTYTGLPPDPPKAAGSRAPSQSAFLARRHSVDSTLRDPGVPAIPTLLLPPPDTTKQPVHQEREHRRRINLRPPFLGRLAQPRRLEPSPITITDSEDSGDGAPSPVIRKARHAEAQKITKTVETVDVPQRAHGELCVSAPTYAAANTANSPSRTLPHSFTESNFWSHSSTARPSTSAGKGHKRRSSLGIFGFGWMKGSSGIGSQHKKAGADSTASSQTTSKERPTSRWGPDSSNALPELSKSVGAYGAYQDISASARHVPQKQDDGDSTRRPRYIERRARRP</sequence>
<organism evidence="3 4">
    <name type="scientific">Aspergillus turcosus</name>
    <dbReference type="NCBI Taxonomy" id="1245748"/>
    <lineage>
        <taxon>Eukaryota</taxon>
        <taxon>Fungi</taxon>
        <taxon>Dikarya</taxon>
        <taxon>Ascomycota</taxon>
        <taxon>Pezizomycotina</taxon>
        <taxon>Eurotiomycetes</taxon>
        <taxon>Eurotiomycetidae</taxon>
        <taxon>Eurotiales</taxon>
        <taxon>Aspergillaceae</taxon>
        <taxon>Aspergillus</taxon>
        <taxon>Aspergillus subgen. Fumigati</taxon>
    </lineage>
</organism>
<gene>
    <name evidence="3" type="ORF">CFD26_106418</name>
</gene>
<feature type="region of interest" description="Disordered" evidence="2">
    <location>
        <begin position="126"/>
        <end position="181"/>
    </location>
</feature>
<accession>A0A421D4U4</accession>
<evidence type="ECO:0000313" key="3">
    <source>
        <dbReference type="EMBL" id="RLL97145.1"/>
    </source>
</evidence>
<feature type="region of interest" description="Disordered" evidence="2">
    <location>
        <begin position="302"/>
        <end position="365"/>
    </location>
</feature>
<feature type="region of interest" description="Disordered" evidence="2">
    <location>
        <begin position="909"/>
        <end position="991"/>
    </location>
</feature>
<keyword evidence="1" id="KW-0175">Coiled coil</keyword>
<feature type="compositionally biased region" description="Polar residues" evidence="2">
    <location>
        <begin position="870"/>
        <end position="886"/>
    </location>
</feature>
<feature type="region of interest" description="Disordered" evidence="2">
    <location>
        <begin position="1"/>
        <end position="113"/>
    </location>
</feature>
<reference evidence="3 4" key="1">
    <citation type="submission" date="2018-08" db="EMBL/GenBank/DDBJ databases">
        <title>Draft genome sequences of two Aspergillus turcosus clinical strains isolated from bronchoalveolar lavage fluid: one azole-susceptible and the other azole-resistant.</title>
        <authorList>
            <person name="Parent-Michaud M."/>
            <person name="Dufresne P.J."/>
            <person name="Fournier E."/>
            <person name="Martineau C."/>
            <person name="Moreira S."/>
            <person name="Perkins V."/>
            <person name="De Repentigny L."/>
            <person name="Dufresne S.F."/>
        </authorList>
    </citation>
    <scope>NUCLEOTIDE SEQUENCE [LARGE SCALE GENOMIC DNA]</scope>
    <source>
        <strain evidence="3">HMR AF 1038</strain>
    </source>
</reference>